<feature type="region of interest" description="Disordered" evidence="1">
    <location>
        <begin position="10"/>
        <end position="33"/>
    </location>
</feature>
<evidence type="ECO:0000313" key="2">
    <source>
        <dbReference type="EMBL" id="KAL0640769.1"/>
    </source>
</evidence>
<dbReference type="EMBL" id="JBBBZM010000001">
    <property type="protein sequence ID" value="KAL0640769.1"/>
    <property type="molecule type" value="Genomic_DNA"/>
</dbReference>
<sequence>MAHYFECEEQFRSPQPSLEDKIRPGTTRRTSGQKPSLNKLLYCLNCVSKLGSKVEECGTPVKPGPALGREDESHAAKTHKIRCGCGKRFWKLAEWERHEVERGWEAPTESHLAQCEKCRRQMFERREYFVKVFKPLLDQEAAETSKKYHYATKKVNIAATDSDTDSSTAIDPDPVVSFGEDRFVYEKGGASKWH</sequence>
<accession>A0ABR3GXV6</accession>
<reference evidence="2 3" key="1">
    <citation type="submission" date="2024-02" db="EMBL/GenBank/DDBJ databases">
        <title>Discinaceae phylogenomics.</title>
        <authorList>
            <person name="Dirks A.C."/>
            <person name="James T.Y."/>
        </authorList>
    </citation>
    <scope>NUCLEOTIDE SEQUENCE [LARGE SCALE GENOMIC DNA]</scope>
    <source>
        <strain evidence="2 3">ACD0624</strain>
    </source>
</reference>
<protein>
    <submittedName>
        <fullName evidence="2">Uncharacterized protein</fullName>
    </submittedName>
</protein>
<evidence type="ECO:0000313" key="3">
    <source>
        <dbReference type="Proteomes" id="UP001447188"/>
    </source>
</evidence>
<name>A0ABR3GXV6_9PEZI</name>
<proteinExistence type="predicted"/>
<dbReference type="Proteomes" id="UP001447188">
    <property type="component" value="Unassembled WGS sequence"/>
</dbReference>
<evidence type="ECO:0000256" key="1">
    <source>
        <dbReference type="SAM" id="MobiDB-lite"/>
    </source>
</evidence>
<keyword evidence="3" id="KW-1185">Reference proteome</keyword>
<organism evidence="2 3">
    <name type="scientific">Discina gigas</name>
    <dbReference type="NCBI Taxonomy" id="1032678"/>
    <lineage>
        <taxon>Eukaryota</taxon>
        <taxon>Fungi</taxon>
        <taxon>Dikarya</taxon>
        <taxon>Ascomycota</taxon>
        <taxon>Pezizomycotina</taxon>
        <taxon>Pezizomycetes</taxon>
        <taxon>Pezizales</taxon>
        <taxon>Discinaceae</taxon>
        <taxon>Discina</taxon>
    </lineage>
</organism>
<comment type="caution">
    <text evidence="2">The sequence shown here is derived from an EMBL/GenBank/DDBJ whole genome shotgun (WGS) entry which is preliminary data.</text>
</comment>
<gene>
    <name evidence="2" type="ORF">Q9L58_000075</name>
</gene>